<dbReference type="EMBL" id="BSTK01000013">
    <property type="protein sequence ID" value="GLY89407.1"/>
    <property type="molecule type" value="Genomic_DNA"/>
</dbReference>
<proteinExistence type="predicted"/>
<reference evidence="2" key="1">
    <citation type="submission" date="2023-03" db="EMBL/GenBank/DDBJ databases">
        <title>Actinoallomurus iriomotensis NBRC 103681.</title>
        <authorList>
            <person name="Ichikawa N."/>
            <person name="Sato H."/>
            <person name="Tonouchi N."/>
        </authorList>
    </citation>
    <scope>NUCLEOTIDE SEQUENCE</scope>
    <source>
        <strain evidence="2">NBRC 103681</strain>
    </source>
</reference>
<evidence type="ECO:0000313" key="3">
    <source>
        <dbReference type="EMBL" id="GLY89407.1"/>
    </source>
</evidence>
<comment type="caution">
    <text evidence="2">The sequence shown here is derived from an EMBL/GenBank/DDBJ whole genome shotgun (WGS) entry which is preliminary data.</text>
</comment>
<keyword evidence="1" id="KW-0472">Membrane</keyword>
<keyword evidence="1" id="KW-1133">Transmembrane helix</keyword>
<dbReference type="InterPro" id="IPR019675">
    <property type="entry name" value="DUF2550"/>
</dbReference>
<dbReference type="RefSeq" id="WP_285579657.1">
    <property type="nucleotide sequence ID" value="NZ_BSTJ01000007.1"/>
</dbReference>
<evidence type="ECO:0000313" key="2">
    <source>
        <dbReference type="EMBL" id="GLY77225.1"/>
    </source>
</evidence>
<evidence type="ECO:0008006" key="6">
    <source>
        <dbReference type="Google" id="ProtNLM"/>
    </source>
</evidence>
<gene>
    <name evidence="2" type="ORF">Airi01_054920</name>
    <name evidence="3" type="ORF">Airi02_073360</name>
</gene>
<name>A0A9W6VR24_9ACTN</name>
<evidence type="ECO:0000313" key="4">
    <source>
        <dbReference type="Proteomes" id="UP001165074"/>
    </source>
</evidence>
<reference evidence="3" key="2">
    <citation type="submission" date="2023-03" db="EMBL/GenBank/DDBJ databases">
        <title>Actinoallomurus iriomotensis NBRC 103684.</title>
        <authorList>
            <person name="Ichikawa N."/>
            <person name="Sato H."/>
            <person name="Tonouchi N."/>
        </authorList>
    </citation>
    <scope>NUCLEOTIDE SEQUENCE</scope>
    <source>
        <strain evidence="3">NBRC 103684</strain>
    </source>
</reference>
<dbReference type="Proteomes" id="UP001165135">
    <property type="component" value="Unassembled WGS sequence"/>
</dbReference>
<protein>
    <recommendedName>
        <fullName evidence="6">DUF2550 family protein</fullName>
    </recommendedName>
</protein>
<organism evidence="2 5">
    <name type="scientific">Actinoallomurus iriomotensis</name>
    <dbReference type="NCBI Taxonomy" id="478107"/>
    <lineage>
        <taxon>Bacteria</taxon>
        <taxon>Bacillati</taxon>
        <taxon>Actinomycetota</taxon>
        <taxon>Actinomycetes</taxon>
        <taxon>Streptosporangiales</taxon>
        <taxon>Thermomonosporaceae</taxon>
        <taxon>Actinoallomurus</taxon>
    </lineage>
</organism>
<accession>A0A9W6VR24</accession>
<dbReference type="EMBL" id="BSTJ01000007">
    <property type="protein sequence ID" value="GLY77225.1"/>
    <property type="molecule type" value="Genomic_DNA"/>
</dbReference>
<dbReference type="Pfam" id="PF10739">
    <property type="entry name" value="DUF2550"/>
    <property type="match status" value="1"/>
</dbReference>
<evidence type="ECO:0000313" key="5">
    <source>
        <dbReference type="Proteomes" id="UP001165135"/>
    </source>
</evidence>
<keyword evidence="1" id="KW-0812">Transmembrane</keyword>
<dbReference type="AlphaFoldDB" id="A0A9W6VR24"/>
<dbReference type="Proteomes" id="UP001165074">
    <property type="component" value="Unassembled WGS sequence"/>
</dbReference>
<evidence type="ECO:0000256" key="1">
    <source>
        <dbReference type="SAM" id="Phobius"/>
    </source>
</evidence>
<keyword evidence="4" id="KW-1185">Reference proteome</keyword>
<sequence>MGGHLALDVGAALAAALLAVIVVFAMLSVRRWLLERRGGTVECSLREPDGRGVWRLGIGRYNGDELLWFAIFGFRFRPRRVVHRRGLVVAGRRTPKAEEEAALQPDTGIVEVRDDGLTVELAMSGAALTGFLAWLEASPPGSSLN</sequence>
<feature type="transmembrane region" description="Helical" evidence="1">
    <location>
        <begin position="6"/>
        <end position="27"/>
    </location>
</feature>